<reference evidence="2" key="1">
    <citation type="submission" date="2016-11" db="UniProtKB">
        <authorList>
            <consortium name="WormBaseParasite"/>
        </authorList>
    </citation>
    <scope>IDENTIFICATION</scope>
    <source>
        <strain evidence="2">KR3021</strain>
    </source>
</reference>
<organism evidence="1 2">
    <name type="scientific">Rhabditophanes sp. KR3021</name>
    <dbReference type="NCBI Taxonomy" id="114890"/>
    <lineage>
        <taxon>Eukaryota</taxon>
        <taxon>Metazoa</taxon>
        <taxon>Ecdysozoa</taxon>
        <taxon>Nematoda</taxon>
        <taxon>Chromadorea</taxon>
        <taxon>Rhabditida</taxon>
        <taxon>Tylenchina</taxon>
        <taxon>Panagrolaimomorpha</taxon>
        <taxon>Strongyloidoidea</taxon>
        <taxon>Alloionematidae</taxon>
        <taxon>Rhabditophanes</taxon>
    </lineage>
</organism>
<dbReference type="Proteomes" id="UP000095286">
    <property type="component" value="Unplaced"/>
</dbReference>
<dbReference type="WBParaSite" id="RSKR_0000498600.1">
    <property type="protein sequence ID" value="RSKR_0000498600.1"/>
    <property type="gene ID" value="RSKR_0000498600"/>
</dbReference>
<sequence length="1533" mass="173563">MSSLNATDPPSNYLEAFCGEKVWDPTFFNHSSIPTVSQCFSHTFMVWIPCLLVYLLAPLHIYHISVNKKDELPWTQLLSAKFSLTLIMLINCGFIFFYNVYEAVVTERIVSVDLVYPVMLGSSMIVISSFADIPGAYEKISFENDENISPETFSSFLNRQCLWWFHALCKLGKERPLELGDLFNLNKNDTSEFLVPRWEKLWEKAMKAYEKKIEKEKRTKRKRRTSNEHNRHESDAQPLLENEEMEVSTETIVTFPSSNQDRSYGSTRYSGKEESPTTSPIEPPSIIKHLFVMFRYEIIVGMVAKLICDSLTFVNPQLLKKLIKYMEIPDAPLWYGFLLAGAMFAASELSSLFINSYYYIMYRVGTRIQTTLTAAVFRKTLKLSNASRKNKTTGEIVNLMAIDVDRFQQITPQTHQFFSTPYQITLAMIFLWQIMGPSVMSGIAVMLIVFPINFVFSLIIKKYQTKQMELKDERIKMVNEVLNGIKVIKLYGWEVAMEEAIVKIRNKELEYIKKASFLRTFSDMLNQASPFLVALSTFATYILIDSKNVLTPEIAFVSLTLFNQLRTPMGSISELISTTVQVVVSNNRLRQFLVMEEMQNKIEREFKSGIQPTYAVEVKQGTFKWDKNATDESENAFSLKNVNLKVERGAFVAIVGKVGAGKSSVLQSLLGEMELVKGKVKIDGQVAYHPQTPWIQNNTIRGNILFGARFDEFMFERILNATCLIDDLPNFINSDLTEIGEKGANLSGGTKARISLARAAYQNSDIYFLDDPLSAVDSHVGSKIFNDVIGSEGLLKHKTRFLVTNNMNYMVYTDMILVVEQGEIVLQGSYNDLIEQDRFKDLLKECESEREQMEARRQEAIDEEDIEDMLSETDSDNDLNYDDNQAEINFGTSHMSTVSAIYTHRKMSLVVPKARKRKLSCTTKSAVSTDYGFNSKPTSGYERTETGKVKWSIYTKYFQSMGLFVAFLFIAGLTFSTIASIFRNLWLTDWSNDNAKAAGAAQSNSTVHITSINTRLGIYALIGFSEIFLTFIGLSSLLLGGILASKNLHAPLLHAIFRAPMSFFDTTPFGRIINRVNKDIETIDFLLPFNIQFFTSCNLQVLSTLTIIILSTPTFGLVIIPLGYMYFKVLMYYIATSRQLKRLESVTRSPIYSHLSESLAGAFTIRSYRLLNKFCKLSEQKVDTHVRCRYLNNIANRYLSVRLEFIGNSIVLFAALFAVLMKGSISAGIIGLSISYSLNITGALNAAVRQITKLETNVVSVERVCEYSEIKAEASWTSLPEREPAQKWPQQGKIDFINYSTRYRQGLDLVLRKVNASIMPGQKIGIVGRTGSGKSSLVNALFRMIEAVEGKIIIDGIDISTIGLHDLRSRITIIPQESVLVSTTLKLNMDPFGMYSDDAIWRALELAHLKDFIVSYLPNGLETFVDENYFSIGRLQLLGLAKSLLKKENKILVLDECTSSLDQATDQLIQETIRTEFASCTVLTIAHRIQTVLDYNKIMVMDQGKIIEFDSPSALLANKHSTFYSMAQFASLI</sequence>
<proteinExistence type="predicted"/>
<protein>
    <submittedName>
        <fullName evidence="2">Multidrug resistance-associated protein lethal(2)03659</fullName>
    </submittedName>
</protein>
<accession>A0AC35TWG8</accession>
<evidence type="ECO:0000313" key="2">
    <source>
        <dbReference type="WBParaSite" id="RSKR_0000498600.1"/>
    </source>
</evidence>
<name>A0AC35TWG8_9BILA</name>
<evidence type="ECO:0000313" key="1">
    <source>
        <dbReference type="Proteomes" id="UP000095286"/>
    </source>
</evidence>